<evidence type="ECO:0000259" key="4">
    <source>
        <dbReference type="PROSITE" id="PS50043"/>
    </source>
</evidence>
<dbReference type="AlphaFoldDB" id="A0AA37SQ86"/>
<keyword evidence="1 3" id="KW-0597">Phosphoprotein</keyword>
<dbReference type="GO" id="GO:0000160">
    <property type="term" value="P:phosphorelay signal transduction system"/>
    <property type="evidence" value="ECO:0007669"/>
    <property type="project" value="InterPro"/>
</dbReference>
<dbReference type="SMART" id="SM00421">
    <property type="entry name" value="HTH_LUXR"/>
    <property type="match status" value="1"/>
</dbReference>
<comment type="caution">
    <text evidence="6">The sequence shown here is derived from an EMBL/GenBank/DDBJ whole genome shotgun (WGS) entry which is preliminary data.</text>
</comment>
<proteinExistence type="predicted"/>
<gene>
    <name evidence="6" type="ORF">GCM10007940_02050</name>
</gene>
<dbReference type="SUPFAM" id="SSF52172">
    <property type="entry name" value="CheY-like"/>
    <property type="match status" value="1"/>
</dbReference>
<dbReference type="SUPFAM" id="SSF46894">
    <property type="entry name" value="C-terminal effector domain of the bipartite response regulators"/>
    <property type="match status" value="1"/>
</dbReference>
<dbReference type="PROSITE" id="PS50110">
    <property type="entry name" value="RESPONSE_REGULATORY"/>
    <property type="match status" value="1"/>
</dbReference>
<dbReference type="PROSITE" id="PS50043">
    <property type="entry name" value="HTH_LUXR_2"/>
    <property type="match status" value="1"/>
</dbReference>
<dbReference type="GO" id="GO:0006355">
    <property type="term" value="P:regulation of DNA-templated transcription"/>
    <property type="evidence" value="ECO:0007669"/>
    <property type="project" value="InterPro"/>
</dbReference>
<evidence type="ECO:0000313" key="7">
    <source>
        <dbReference type="Proteomes" id="UP001156666"/>
    </source>
</evidence>
<dbReference type="Pfam" id="PF00196">
    <property type="entry name" value="GerE"/>
    <property type="match status" value="1"/>
</dbReference>
<accession>A0AA37SQ86</accession>
<feature type="modified residue" description="4-aspartylphosphate" evidence="3">
    <location>
        <position position="54"/>
    </location>
</feature>
<organism evidence="6 7">
    <name type="scientific">Portibacter lacus</name>
    <dbReference type="NCBI Taxonomy" id="1099794"/>
    <lineage>
        <taxon>Bacteria</taxon>
        <taxon>Pseudomonadati</taxon>
        <taxon>Bacteroidota</taxon>
        <taxon>Saprospiria</taxon>
        <taxon>Saprospirales</taxon>
        <taxon>Haliscomenobacteraceae</taxon>
        <taxon>Portibacter</taxon>
    </lineage>
</organism>
<feature type="domain" description="Response regulatory" evidence="5">
    <location>
        <begin position="3"/>
        <end position="119"/>
    </location>
</feature>
<keyword evidence="7" id="KW-1185">Reference proteome</keyword>
<evidence type="ECO:0000256" key="3">
    <source>
        <dbReference type="PROSITE-ProRule" id="PRU00169"/>
    </source>
</evidence>
<feature type="domain" description="HTH luxR-type" evidence="4">
    <location>
        <begin position="145"/>
        <end position="210"/>
    </location>
</feature>
<dbReference type="PRINTS" id="PR00038">
    <property type="entry name" value="HTHLUXR"/>
</dbReference>
<dbReference type="InterPro" id="IPR039420">
    <property type="entry name" value="WalR-like"/>
</dbReference>
<dbReference type="InterPro" id="IPR058245">
    <property type="entry name" value="NreC/VraR/RcsB-like_REC"/>
</dbReference>
<reference evidence="6" key="2">
    <citation type="submission" date="2023-01" db="EMBL/GenBank/DDBJ databases">
        <title>Draft genome sequence of Portibacter lacus strain NBRC 108769.</title>
        <authorList>
            <person name="Sun Q."/>
            <person name="Mori K."/>
        </authorList>
    </citation>
    <scope>NUCLEOTIDE SEQUENCE</scope>
    <source>
        <strain evidence="6">NBRC 108769</strain>
    </source>
</reference>
<dbReference type="SMART" id="SM00448">
    <property type="entry name" value="REC"/>
    <property type="match status" value="1"/>
</dbReference>
<keyword evidence="2 6" id="KW-0238">DNA-binding</keyword>
<dbReference type="PANTHER" id="PTHR43214">
    <property type="entry name" value="TWO-COMPONENT RESPONSE REGULATOR"/>
    <property type="match status" value="1"/>
</dbReference>
<dbReference type="CDD" id="cd06170">
    <property type="entry name" value="LuxR_C_like"/>
    <property type="match status" value="1"/>
</dbReference>
<evidence type="ECO:0000256" key="2">
    <source>
        <dbReference type="ARBA" id="ARBA00023125"/>
    </source>
</evidence>
<name>A0AA37SQ86_9BACT</name>
<dbReference type="Pfam" id="PF00072">
    <property type="entry name" value="Response_reg"/>
    <property type="match status" value="1"/>
</dbReference>
<reference evidence="6" key="1">
    <citation type="journal article" date="2014" name="Int. J. Syst. Evol. Microbiol.">
        <title>Complete genome sequence of Corynebacterium casei LMG S-19264T (=DSM 44701T), isolated from a smear-ripened cheese.</title>
        <authorList>
            <consortium name="US DOE Joint Genome Institute (JGI-PGF)"/>
            <person name="Walter F."/>
            <person name="Albersmeier A."/>
            <person name="Kalinowski J."/>
            <person name="Ruckert C."/>
        </authorList>
    </citation>
    <scope>NUCLEOTIDE SEQUENCE</scope>
    <source>
        <strain evidence="6">NBRC 108769</strain>
    </source>
</reference>
<dbReference type="RefSeq" id="WP_235292484.1">
    <property type="nucleotide sequence ID" value="NZ_BSOH01000001.1"/>
</dbReference>
<dbReference type="CDD" id="cd17535">
    <property type="entry name" value="REC_NarL-like"/>
    <property type="match status" value="1"/>
</dbReference>
<dbReference type="Gene3D" id="3.40.50.2300">
    <property type="match status" value="1"/>
</dbReference>
<dbReference type="InterPro" id="IPR011006">
    <property type="entry name" value="CheY-like_superfamily"/>
</dbReference>
<dbReference type="InterPro" id="IPR001789">
    <property type="entry name" value="Sig_transdc_resp-reg_receiver"/>
</dbReference>
<dbReference type="InterPro" id="IPR000792">
    <property type="entry name" value="Tscrpt_reg_LuxR_C"/>
</dbReference>
<dbReference type="InterPro" id="IPR016032">
    <property type="entry name" value="Sig_transdc_resp-reg_C-effctor"/>
</dbReference>
<evidence type="ECO:0000256" key="1">
    <source>
        <dbReference type="ARBA" id="ARBA00022553"/>
    </source>
</evidence>
<protein>
    <submittedName>
        <fullName evidence="6">DNA-binding response regulator</fullName>
    </submittedName>
</protein>
<dbReference type="Proteomes" id="UP001156666">
    <property type="component" value="Unassembled WGS sequence"/>
</dbReference>
<dbReference type="GO" id="GO:0003677">
    <property type="term" value="F:DNA binding"/>
    <property type="evidence" value="ECO:0007669"/>
    <property type="project" value="UniProtKB-KW"/>
</dbReference>
<sequence>MIKIGIVDDHKIFRDGVTSIIEDVENMEVIWSTSNTKETIASLAQSLPDVILMDISLGSESGITLTKEILITYPEVRILALSMHFEDNYIVKILEAGAKGYILKDSGSEEMLRAINTVNNGNTYYSNHVSSVLIKHITQGTKPTGRSLEVPLTKRELEVLKLIAEEYSNPEIAEKLYISIRTVDTHRRNLLDKLDVKNTAGLVKYAMKIGITE</sequence>
<evidence type="ECO:0000313" key="6">
    <source>
        <dbReference type="EMBL" id="GLR15590.1"/>
    </source>
</evidence>
<evidence type="ECO:0000259" key="5">
    <source>
        <dbReference type="PROSITE" id="PS50110"/>
    </source>
</evidence>
<dbReference type="PANTHER" id="PTHR43214:SF43">
    <property type="entry name" value="TWO-COMPONENT RESPONSE REGULATOR"/>
    <property type="match status" value="1"/>
</dbReference>
<dbReference type="EMBL" id="BSOH01000001">
    <property type="protein sequence ID" value="GLR15590.1"/>
    <property type="molecule type" value="Genomic_DNA"/>
</dbReference>